<protein>
    <submittedName>
        <fullName evidence="7">NAD(P)H nitroreductase</fullName>
    </submittedName>
</protein>
<evidence type="ECO:0000313" key="7">
    <source>
        <dbReference type="EMBL" id="ETK01874.1"/>
    </source>
</evidence>
<reference evidence="7 8" key="1">
    <citation type="submission" date="2013-11" db="EMBL/GenBank/DDBJ databases">
        <title>Single cell genomics of uncultured Tannerella BU063 (oral taxon 286).</title>
        <authorList>
            <person name="Beall C.J."/>
            <person name="Campbell A.G."/>
            <person name="Griffen A.L."/>
            <person name="Podar M."/>
            <person name="Leys E.J."/>
        </authorList>
    </citation>
    <scope>NUCLEOTIDE SEQUENCE [LARGE SCALE GENOMIC DNA]</scope>
    <source>
        <strain evidence="7">Cell 2</strain>
    </source>
</reference>
<gene>
    <name evidence="7" type="ORF">N425_07655</name>
</gene>
<dbReference type="Proteomes" id="UP000018837">
    <property type="component" value="Unassembled WGS sequence"/>
</dbReference>
<dbReference type="SUPFAM" id="SSF55469">
    <property type="entry name" value="FMN-dependent nitroreductase-like"/>
    <property type="match status" value="1"/>
</dbReference>
<feature type="domain" description="Nitroreductase" evidence="6">
    <location>
        <begin position="91"/>
        <end position="152"/>
    </location>
</feature>
<accession>W2C3T1</accession>
<dbReference type="InterPro" id="IPR029479">
    <property type="entry name" value="Nitroreductase"/>
</dbReference>
<comment type="cofactor">
    <cofactor evidence="1">
        <name>FMN</name>
        <dbReference type="ChEBI" id="CHEBI:58210"/>
    </cofactor>
</comment>
<keyword evidence="3" id="KW-0285">Flavoprotein</keyword>
<feature type="domain" description="Nitroreductase" evidence="6">
    <location>
        <begin position="9"/>
        <end position="57"/>
    </location>
</feature>
<keyword evidence="5" id="KW-0560">Oxidoreductase</keyword>
<comment type="similarity">
    <text evidence="2">Belongs to the nitroreductase family.</text>
</comment>
<dbReference type="Pfam" id="PF00881">
    <property type="entry name" value="Nitroreductase"/>
    <property type="match status" value="2"/>
</dbReference>
<organism evidence="7 8">
    <name type="scientific">Tannerella sp. oral taxon BU063 isolate Cell 2</name>
    <dbReference type="NCBI Taxonomy" id="1411148"/>
    <lineage>
        <taxon>Bacteria</taxon>
        <taxon>Pseudomonadati</taxon>
        <taxon>Bacteroidota</taxon>
        <taxon>Bacteroidia</taxon>
        <taxon>Bacteroidales</taxon>
        <taxon>Tannerellaceae</taxon>
        <taxon>Tannerella</taxon>
    </lineage>
</organism>
<evidence type="ECO:0000256" key="3">
    <source>
        <dbReference type="ARBA" id="ARBA00022630"/>
    </source>
</evidence>
<dbReference type="InterPro" id="IPR000415">
    <property type="entry name" value="Nitroreductase-like"/>
</dbReference>
<name>W2C3T1_9BACT</name>
<dbReference type="PATRIC" id="fig|1411148.3.peg.1182"/>
<evidence type="ECO:0000256" key="5">
    <source>
        <dbReference type="ARBA" id="ARBA00023002"/>
    </source>
</evidence>
<dbReference type="PANTHER" id="PTHR43673">
    <property type="entry name" value="NAD(P)H NITROREDUCTASE YDGI-RELATED"/>
    <property type="match status" value="1"/>
</dbReference>
<dbReference type="GO" id="GO:0016491">
    <property type="term" value="F:oxidoreductase activity"/>
    <property type="evidence" value="ECO:0007669"/>
    <property type="project" value="UniProtKB-KW"/>
</dbReference>
<evidence type="ECO:0000313" key="8">
    <source>
        <dbReference type="Proteomes" id="UP000018837"/>
    </source>
</evidence>
<dbReference type="CDD" id="cd02151">
    <property type="entry name" value="nitroreductase"/>
    <property type="match status" value="1"/>
</dbReference>
<proteinExistence type="inferred from homology"/>
<evidence type="ECO:0000256" key="2">
    <source>
        <dbReference type="ARBA" id="ARBA00007118"/>
    </source>
</evidence>
<dbReference type="PANTHER" id="PTHR43673:SF2">
    <property type="entry name" value="NITROREDUCTASE"/>
    <property type="match status" value="1"/>
</dbReference>
<dbReference type="AlphaFoldDB" id="W2C3T1"/>
<dbReference type="EMBL" id="AYUF01000429">
    <property type="protein sequence ID" value="ETK01874.1"/>
    <property type="molecule type" value="Genomic_DNA"/>
</dbReference>
<evidence type="ECO:0000259" key="6">
    <source>
        <dbReference type="Pfam" id="PF00881"/>
    </source>
</evidence>
<evidence type="ECO:0000256" key="1">
    <source>
        <dbReference type="ARBA" id="ARBA00001917"/>
    </source>
</evidence>
<evidence type="ECO:0000256" key="4">
    <source>
        <dbReference type="ARBA" id="ARBA00022643"/>
    </source>
</evidence>
<comment type="caution">
    <text evidence="7">The sequence shown here is derived from an EMBL/GenBank/DDBJ whole genome shotgun (WGS) entry which is preliminary data.</text>
</comment>
<dbReference type="Gene3D" id="3.40.109.10">
    <property type="entry name" value="NADH Oxidase"/>
    <property type="match status" value="1"/>
</dbReference>
<sequence length="188" mass="20930">MESFNELMMRRRSSRKFTAEPIAPDQVQELLKAALVAPTSKNAHSWQFVAVEDREMLGRLAACRKMGSSFLSGCALAVVVTGDVTVTDVWVEDASIAAAYMQLQAEDLGLGSCWCQVRNRHTPDDTEAEQYVRDLLDIPYQLGVLCIVGFGHRERVGRPHDEAALLWEHVHIGRYRTAEITGDGQVQA</sequence>
<keyword evidence="4" id="KW-0288">FMN</keyword>